<accession>B5YBZ4</accession>
<evidence type="ECO:0000313" key="2">
    <source>
        <dbReference type="Proteomes" id="UP000001733"/>
    </source>
</evidence>
<keyword evidence="2" id="KW-1185">Reference proteome</keyword>
<dbReference type="PaxDb" id="309799-DICTH_0219"/>
<sequence>MEYIVKKEEVSLASKWCPFVCGLGCGAICAAGCYVDTPGIPLMDVVAGTRGSYAAYGKAKVL</sequence>
<gene>
    <name evidence="1" type="ordered locus">DICTH_0219</name>
</gene>
<reference evidence="1 2" key="1">
    <citation type="journal article" date="2014" name="Genome Announc.">
        <title>Complete Genome Sequence of the Extreme Thermophile Dictyoglomus thermophilum H-6-12.</title>
        <authorList>
            <person name="Coil D.A."/>
            <person name="Badger J.H."/>
            <person name="Forberger H.C."/>
            <person name="Riggs F."/>
            <person name="Madupu R."/>
            <person name="Fedorova N."/>
            <person name="Ward N."/>
            <person name="Robb F.T."/>
            <person name="Eisen J.A."/>
        </authorList>
    </citation>
    <scope>NUCLEOTIDE SEQUENCE [LARGE SCALE GENOMIC DNA]</scope>
    <source>
        <strain evidence="2">ATCC 35947 / DSM 3960 / H-6-12</strain>
    </source>
</reference>
<organism evidence="1 2">
    <name type="scientific">Dictyoglomus thermophilum (strain ATCC 35947 / DSM 3960 / H-6-12)</name>
    <dbReference type="NCBI Taxonomy" id="309799"/>
    <lineage>
        <taxon>Bacteria</taxon>
        <taxon>Pseudomonadati</taxon>
        <taxon>Dictyoglomota</taxon>
        <taxon>Dictyoglomia</taxon>
        <taxon>Dictyoglomales</taxon>
        <taxon>Dictyoglomaceae</taxon>
        <taxon>Dictyoglomus</taxon>
    </lineage>
</organism>
<evidence type="ECO:0000313" key="1">
    <source>
        <dbReference type="EMBL" id="ACI19866.1"/>
    </source>
</evidence>
<name>B5YBZ4_DICT6</name>
<dbReference type="STRING" id="309799.DICTH_0219"/>
<dbReference type="KEGG" id="dth:DICTH_0219"/>
<proteinExistence type="predicted"/>
<dbReference type="RefSeq" id="WP_012548498.1">
    <property type="nucleotide sequence ID" value="NC_011297.1"/>
</dbReference>
<dbReference type="EMBL" id="CP001146">
    <property type="protein sequence ID" value="ACI19866.1"/>
    <property type="molecule type" value="Genomic_DNA"/>
</dbReference>
<protein>
    <submittedName>
        <fullName evidence="1">Uncharacterized protein</fullName>
    </submittedName>
</protein>
<dbReference type="Proteomes" id="UP000001733">
    <property type="component" value="Chromosome"/>
</dbReference>
<dbReference type="HOGENOM" id="CLU_2896849_0_0_0"/>
<dbReference type="AlphaFoldDB" id="B5YBZ4"/>